<feature type="transmembrane region" description="Helical" evidence="1">
    <location>
        <begin position="61"/>
        <end position="80"/>
    </location>
</feature>
<organism evidence="2 3">
    <name type="scientific">Daldinia eschscholtzii</name>
    <dbReference type="NCBI Taxonomy" id="292717"/>
    <lineage>
        <taxon>Eukaryota</taxon>
        <taxon>Fungi</taxon>
        <taxon>Dikarya</taxon>
        <taxon>Ascomycota</taxon>
        <taxon>Pezizomycotina</taxon>
        <taxon>Sordariomycetes</taxon>
        <taxon>Xylariomycetidae</taxon>
        <taxon>Xylariales</taxon>
        <taxon>Hypoxylaceae</taxon>
        <taxon>Daldinia</taxon>
    </lineage>
</organism>
<comment type="caution">
    <text evidence="2">The sequence shown here is derived from an EMBL/GenBank/DDBJ whole genome shotgun (WGS) entry which is preliminary data.</text>
</comment>
<keyword evidence="1" id="KW-0812">Transmembrane</keyword>
<protein>
    <submittedName>
        <fullName evidence="2">Uncharacterized protein</fullName>
    </submittedName>
</protein>
<accession>A0AAX6MYI1</accession>
<name>A0AAX6MYI1_9PEZI</name>
<dbReference type="Proteomes" id="UP001369815">
    <property type="component" value="Unassembled WGS sequence"/>
</dbReference>
<keyword evidence="1" id="KW-0472">Membrane</keyword>
<proteinExistence type="predicted"/>
<evidence type="ECO:0000313" key="3">
    <source>
        <dbReference type="Proteomes" id="UP001369815"/>
    </source>
</evidence>
<evidence type="ECO:0000313" key="2">
    <source>
        <dbReference type="EMBL" id="KAK6957232.1"/>
    </source>
</evidence>
<keyword evidence="3" id="KW-1185">Reference proteome</keyword>
<gene>
    <name evidence="2" type="ORF">Daesc_000014</name>
</gene>
<dbReference type="AlphaFoldDB" id="A0AAX6MYI1"/>
<sequence>MIRSHSDNDGLRRHVSIGMLPRLTRAGTFEIETHLLMKHMQYRVRKLGKSCTKLARVISKILKYLAFAPYLPSICFFILVDKVITSMGSDSPDEYTDGSLDDITYFPVPKHHNDDNFSVIIETREVEG</sequence>
<keyword evidence="1" id="KW-1133">Transmembrane helix</keyword>
<dbReference type="EMBL" id="JBANMG010000001">
    <property type="protein sequence ID" value="KAK6957232.1"/>
    <property type="molecule type" value="Genomic_DNA"/>
</dbReference>
<reference evidence="2 3" key="1">
    <citation type="journal article" date="2024" name="Front Chem Biol">
        <title>Unveiling the potential of Daldinia eschscholtzii MFLUCC 19-0629 through bioactivity and bioinformatics studies for enhanced sustainable agriculture production.</title>
        <authorList>
            <person name="Brooks S."/>
            <person name="Weaver J.A."/>
            <person name="Klomchit A."/>
            <person name="Alharthi S.A."/>
            <person name="Onlamun T."/>
            <person name="Nurani R."/>
            <person name="Vong T.K."/>
            <person name="Alberti F."/>
            <person name="Greco C."/>
        </authorList>
    </citation>
    <scope>NUCLEOTIDE SEQUENCE [LARGE SCALE GENOMIC DNA]</scope>
    <source>
        <strain evidence="2">MFLUCC 19-0629</strain>
    </source>
</reference>
<evidence type="ECO:0000256" key="1">
    <source>
        <dbReference type="SAM" id="Phobius"/>
    </source>
</evidence>